<feature type="transmembrane region" description="Helical" evidence="1">
    <location>
        <begin position="49"/>
        <end position="72"/>
    </location>
</feature>
<accession>A0A926RSZ9</accession>
<keyword evidence="1" id="KW-0472">Membrane</keyword>
<organism evidence="2 3">
    <name type="scientific">Polycladospora coralii</name>
    <dbReference type="NCBI Taxonomy" id="2771432"/>
    <lineage>
        <taxon>Bacteria</taxon>
        <taxon>Bacillati</taxon>
        <taxon>Bacillota</taxon>
        <taxon>Bacilli</taxon>
        <taxon>Bacillales</taxon>
        <taxon>Thermoactinomycetaceae</taxon>
        <taxon>Polycladospora</taxon>
    </lineage>
</organism>
<dbReference type="PANTHER" id="PTHR31876">
    <property type="entry name" value="COV-LIKE PROTEIN 1"/>
    <property type="match status" value="1"/>
</dbReference>
<name>A0A926RSZ9_9BACL</name>
<dbReference type="EMBL" id="JACXAH010000002">
    <property type="protein sequence ID" value="MBD1371023.1"/>
    <property type="molecule type" value="Genomic_DNA"/>
</dbReference>
<keyword evidence="3" id="KW-1185">Reference proteome</keyword>
<dbReference type="PANTHER" id="PTHR31876:SF26">
    <property type="entry name" value="PROTEIN LIKE COV 2"/>
    <property type="match status" value="1"/>
</dbReference>
<keyword evidence="1" id="KW-1133">Transmembrane helix</keyword>
<comment type="caution">
    <text evidence="2">The sequence shown here is derived from an EMBL/GenBank/DDBJ whole genome shotgun (WGS) entry which is preliminary data.</text>
</comment>
<dbReference type="Pfam" id="PF04367">
    <property type="entry name" value="DUF502"/>
    <property type="match status" value="1"/>
</dbReference>
<evidence type="ECO:0000313" key="3">
    <source>
        <dbReference type="Proteomes" id="UP000661691"/>
    </source>
</evidence>
<protein>
    <submittedName>
        <fullName evidence="2">DUF502 domain-containing protein</fullName>
    </submittedName>
</protein>
<sequence>MKRLSLYFFNGLLVILPLALTIYLLHYFFNLINGWGVYWLGSFPDQWKFPGIGMITIILFVLFVGFLTRIWVTKKLIDWIEGLIGRVPLVKSLFQPLKDTITSLFGEKKSFDTVVLVPLADSKRLGFLTVKTPIFNTHDGKEYVGVYFPQSMQFAGDLHWYLREQVEVIDITVDEALRILISAGVAKK</sequence>
<dbReference type="AlphaFoldDB" id="A0A926RSZ9"/>
<evidence type="ECO:0000256" key="1">
    <source>
        <dbReference type="SAM" id="Phobius"/>
    </source>
</evidence>
<keyword evidence="1" id="KW-0812">Transmembrane</keyword>
<dbReference type="Proteomes" id="UP000661691">
    <property type="component" value="Unassembled WGS sequence"/>
</dbReference>
<dbReference type="RefSeq" id="WP_191141324.1">
    <property type="nucleotide sequence ID" value="NZ_JACXAH010000002.1"/>
</dbReference>
<gene>
    <name evidence="2" type="ORF">IC620_01440</name>
</gene>
<feature type="transmembrane region" description="Helical" evidence="1">
    <location>
        <begin position="7"/>
        <end position="29"/>
    </location>
</feature>
<evidence type="ECO:0000313" key="2">
    <source>
        <dbReference type="EMBL" id="MBD1371023.1"/>
    </source>
</evidence>
<dbReference type="InterPro" id="IPR007462">
    <property type="entry name" value="COV1-like"/>
</dbReference>
<proteinExistence type="predicted"/>
<reference evidence="3" key="1">
    <citation type="submission" date="2022-10" db="EMBL/GenBank/DDBJ databases">
        <title>A novel bacterium of genus Hazenella, isolated from South China Sea.</title>
        <authorList>
            <person name="Huang H."/>
            <person name="Mo K."/>
            <person name="Hu Y."/>
        </authorList>
    </citation>
    <scope>NUCLEOTIDE SEQUENCE [LARGE SCALE GENOMIC DNA]</scope>
    <source>
        <strain evidence="3">IB182357</strain>
    </source>
</reference>